<accession>A0AAQ3L1S8</accession>
<dbReference type="PANTHER" id="PTHR21563">
    <property type="entry name" value="ZINC FINGER C3H1 DOMAIN-CONTAINING PROTEIN"/>
    <property type="match status" value="1"/>
</dbReference>
<name>A0AAQ3L1S8_9LILI</name>
<feature type="compositionally biased region" description="Basic and acidic residues" evidence="1">
    <location>
        <begin position="806"/>
        <end position="818"/>
    </location>
</feature>
<proteinExistence type="predicted"/>
<sequence length="1726" mass="194293">MVDTGNLGPPKSAATVPPPANPSSKSPCREEGELSSGEETAELPPTAAFGNKALSEPILFSSRNKIVRTFQRGSSANTKFHTTTKRYYSKAMRTKQVPFKLSNKRTLSWHKKASDDNLVIRFSDDDSGTDSGNSKSEGTTENKDNAARSIKCRMPMTSSQRQQELLQKPTNHRSEFMPKKGVEDHVSFLVTGKNSGSNFGHQRTSSTEKADHIQKQITALKTSISQVRGHIQDTGLADIAVESLRHQIAAKENALKVQMKLLSRNKEQVTGSSNNRFEQLNPKSDNESSDIHGAAAANTGGRAVNIQPMKRLKLGEYLECVQGSGCPLNMQEHSTKSMTESHQLHEGESSFPVVRDLLGKTLSVINEESDKHHYQVNENVPASSIVLHKRLGDNETMLPSCATSSPLYPDPKINSKQEANNIGVDASCSYIKRGKGPVPLASSLLDQKTYLSQMVPDLENATSSLGKTGLRTDLVSSDNPMEKCSVGALERTLQDTMVGISEWSPMNLESLLELEELQGKELEEAQELRRRCELEEMHALKAYRKAQRALINANDRCAILHRNRENISAKLQTLILESSNSLWPSNKQDHGESVQYSRLGYNLESKGQTLEQSGDRSNSHFIDGTTLDAPYKQMNRNGSCSNQYSEPDDSTSDQRDKSTNNGLGSPASFPYISTDEEENISMDNIYTESNLASSRDLGNDLKGTSDVDANKDENSQDHNLEAALRSKLVARFGMRTSCKGADMSNAEWQLDQANGNKDMKSDNSIDQQPQEHHIHVSNPEDLAISEGIMKLSSSEHCGQSQQNKFSFKDEIQRTRDPEENSSLPNESSLSGCQPIFLLPSSNLHNVLPLLKFKFPTSNEVILNTKEKGFEATDTSQGVTVRLLNVNDGSRSCDKNLATSEMSYSMCDISVDSFWPFCMFELRGKCNNDECPWQHQKRCTKRNLKRDGFLVSNNSDDHFHALTAEISHSSLGPTHGLIKHFLPIPAYYIGSSLIKDELHFHHSVLARSIWQYWQRGFSASFPLPFSIQRILPLDAPFLQSSDGTVADYDSWSRHSWYLQSQDGKMRKFIQGLPDPEQSMEFALDLFCGKVYKSDKKKALSVLSRAIEADPSSVQLWVIYLHIFYIKEKGIGKDDMFFHAVQHNGSSYELWLMFINSRVKLSDRLNSYEDALTALCNATLTCDKEKKYRSAHVLDIFFQMVDCLCMCGSIEKAIWRIYQLVPTSDSELSGDSLFTEILPCLTVPNQCIFWICCIYLVMYKTLPQEIVQRFELEKDLPFSLEWPFIQLSTEETDRVGELMKFALQKMALEVDKDHLKRDKTALRSLHFLAVSHVRFVSALNGFHRSAELLVKYLELYPTCIELVLLSVRTQLNCNFDVVWRGFQEILGNWPREVPGIQCLWNQWIGHQLAKQTDCAGNLTDQWFQLFGELSDPQCRNLDAKDAGFCRLSKQPLCMESANTDYTMLDDKMFGLINLSLHRMLKNDVGGACRAVDEALSLASPNYYGHCIREHVSLFLLEGSELPDNIHGEVIFRHLNNYLIDTRFLPKSELLSRKFYQRIKKPRIRQLIDEIIGPVPADTYLLNSVLEVCYGPTLLPQNIESKDVVDFVESLMELTPANYQLALSVYKFTTRNFGDSGSIMFWASSILVSSIFQSVPVAPENIWLEAAELLGNSEGRRIAERFHQQALSVYPFSLKLWKSYLDLSKINRHIDAVIVAARERGLELDVTPD</sequence>
<evidence type="ECO:0000256" key="1">
    <source>
        <dbReference type="SAM" id="MobiDB-lite"/>
    </source>
</evidence>
<feature type="region of interest" description="Disordered" evidence="1">
    <location>
        <begin position="606"/>
        <end position="672"/>
    </location>
</feature>
<dbReference type="InterPro" id="IPR019607">
    <property type="entry name" value="Putative_zinc-finger_domain"/>
</dbReference>
<feature type="region of interest" description="Disordered" evidence="1">
    <location>
        <begin position="266"/>
        <end position="291"/>
    </location>
</feature>
<protein>
    <recommendedName>
        <fullName evidence="2">Putative zinc-finger domain-containing protein</fullName>
    </recommendedName>
</protein>
<feature type="compositionally biased region" description="Polar residues" evidence="1">
    <location>
        <begin position="268"/>
        <end position="283"/>
    </location>
</feature>
<evidence type="ECO:0000259" key="2">
    <source>
        <dbReference type="Pfam" id="PF10650"/>
    </source>
</evidence>
<dbReference type="PANTHER" id="PTHR21563:SF3">
    <property type="entry name" value="ZINC FINGER C3H1 DOMAIN-CONTAINING PROTEIN"/>
    <property type="match status" value="1"/>
</dbReference>
<dbReference type="Pfam" id="PF10650">
    <property type="entry name" value="zf-C3H1"/>
    <property type="match status" value="1"/>
</dbReference>
<feature type="region of interest" description="Disordered" evidence="1">
    <location>
        <begin position="121"/>
        <end position="169"/>
    </location>
</feature>
<feature type="region of interest" description="Disordered" evidence="1">
    <location>
        <begin position="792"/>
        <end position="828"/>
    </location>
</feature>
<evidence type="ECO:0000313" key="3">
    <source>
        <dbReference type="EMBL" id="WOL18669.1"/>
    </source>
</evidence>
<feature type="compositionally biased region" description="Polar residues" evidence="1">
    <location>
        <begin position="156"/>
        <end position="169"/>
    </location>
</feature>
<organism evidence="3 4">
    <name type="scientific">Canna indica</name>
    <name type="common">Indian-shot</name>
    <dbReference type="NCBI Taxonomy" id="4628"/>
    <lineage>
        <taxon>Eukaryota</taxon>
        <taxon>Viridiplantae</taxon>
        <taxon>Streptophyta</taxon>
        <taxon>Embryophyta</taxon>
        <taxon>Tracheophyta</taxon>
        <taxon>Spermatophyta</taxon>
        <taxon>Magnoliopsida</taxon>
        <taxon>Liliopsida</taxon>
        <taxon>Zingiberales</taxon>
        <taxon>Cannaceae</taxon>
        <taxon>Canna</taxon>
    </lineage>
</organism>
<evidence type="ECO:0000313" key="4">
    <source>
        <dbReference type="Proteomes" id="UP001327560"/>
    </source>
</evidence>
<feature type="compositionally biased region" description="Polar residues" evidence="1">
    <location>
        <begin position="792"/>
        <end position="805"/>
    </location>
</feature>
<dbReference type="GO" id="GO:0005634">
    <property type="term" value="C:nucleus"/>
    <property type="evidence" value="ECO:0007669"/>
    <property type="project" value="TreeGrafter"/>
</dbReference>
<dbReference type="GO" id="GO:0000178">
    <property type="term" value="C:exosome (RNase complex)"/>
    <property type="evidence" value="ECO:0007669"/>
    <property type="project" value="TreeGrafter"/>
</dbReference>
<gene>
    <name evidence="3" type="ORF">Cni_G27466</name>
</gene>
<feature type="region of interest" description="Disordered" evidence="1">
    <location>
        <begin position="694"/>
        <end position="718"/>
    </location>
</feature>
<keyword evidence="4" id="KW-1185">Reference proteome</keyword>
<feature type="compositionally biased region" description="Basic and acidic residues" evidence="1">
    <location>
        <begin position="697"/>
        <end position="718"/>
    </location>
</feature>
<feature type="region of interest" description="Disordered" evidence="1">
    <location>
        <begin position="1"/>
        <end position="51"/>
    </location>
</feature>
<dbReference type="InterPro" id="IPR039278">
    <property type="entry name" value="Red1"/>
</dbReference>
<dbReference type="Proteomes" id="UP001327560">
    <property type="component" value="Chromosome 9"/>
</dbReference>
<feature type="compositionally biased region" description="Polar residues" evidence="1">
    <location>
        <begin position="634"/>
        <end position="645"/>
    </location>
</feature>
<feature type="domain" description="Putative zinc-finger" evidence="2">
    <location>
        <begin position="916"/>
        <end position="934"/>
    </location>
</feature>
<reference evidence="3 4" key="1">
    <citation type="submission" date="2023-10" db="EMBL/GenBank/DDBJ databases">
        <title>Chromosome-scale genome assembly provides insights into flower coloration mechanisms of Canna indica.</title>
        <authorList>
            <person name="Li C."/>
        </authorList>
    </citation>
    <scope>NUCLEOTIDE SEQUENCE [LARGE SCALE GENOMIC DNA]</scope>
    <source>
        <tissue evidence="3">Flower</tissue>
    </source>
</reference>
<dbReference type="EMBL" id="CP136898">
    <property type="protein sequence ID" value="WOL18669.1"/>
    <property type="molecule type" value="Genomic_DNA"/>
</dbReference>